<feature type="transmembrane region" description="Helical" evidence="1">
    <location>
        <begin position="25"/>
        <end position="46"/>
    </location>
</feature>
<dbReference type="RefSeq" id="WP_146513499.1">
    <property type="nucleotide sequence ID" value="NZ_SJPI01000001.1"/>
</dbReference>
<evidence type="ECO:0000313" key="2">
    <source>
        <dbReference type="EMBL" id="TWT53249.1"/>
    </source>
</evidence>
<protein>
    <submittedName>
        <fullName evidence="2">Flp/Fap pilin component</fullName>
    </submittedName>
</protein>
<comment type="caution">
    <text evidence="2">The sequence shown here is derived from an EMBL/GenBank/DDBJ whole genome shotgun (WGS) entry which is preliminary data.</text>
</comment>
<keyword evidence="1" id="KW-0812">Transmembrane</keyword>
<evidence type="ECO:0000256" key="1">
    <source>
        <dbReference type="SAM" id="Phobius"/>
    </source>
</evidence>
<keyword evidence="3" id="KW-1185">Reference proteome</keyword>
<accession>A0A5C5WSW5</accession>
<dbReference type="Proteomes" id="UP000316598">
    <property type="component" value="Unassembled WGS sequence"/>
</dbReference>
<name>A0A5C5WSW5_9BACT</name>
<sequence>MLKKAFILPIQALLSEEDGTTSVEYAVMMALILLAVIGSVLTLSLATKESFDKSSDAIANAFSN</sequence>
<dbReference type="EMBL" id="SJPI01000001">
    <property type="protein sequence ID" value="TWT53249.1"/>
    <property type="molecule type" value="Genomic_DNA"/>
</dbReference>
<keyword evidence="1" id="KW-1133">Transmembrane helix</keyword>
<proteinExistence type="predicted"/>
<organism evidence="2 3">
    <name type="scientific">Rubripirellula amarantea</name>
    <dbReference type="NCBI Taxonomy" id="2527999"/>
    <lineage>
        <taxon>Bacteria</taxon>
        <taxon>Pseudomonadati</taxon>
        <taxon>Planctomycetota</taxon>
        <taxon>Planctomycetia</taxon>
        <taxon>Pirellulales</taxon>
        <taxon>Pirellulaceae</taxon>
        <taxon>Rubripirellula</taxon>
    </lineage>
</organism>
<reference evidence="2 3" key="1">
    <citation type="submission" date="2019-02" db="EMBL/GenBank/DDBJ databases">
        <title>Deep-cultivation of Planctomycetes and their phenomic and genomic characterization uncovers novel biology.</title>
        <authorList>
            <person name="Wiegand S."/>
            <person name="Jogler M."/>
            <person name="Boedeker C."/>
            <person name="Pinto D."/>
            <person name="Vollmers J."/>
            <person name="Rivas-Marin E."/>
            <person name="Kohn T."/>
            <person name="Peeters S.H."/>
            <person name="Heuer A."/>
            <person name="Rast P."/>
            <person name="Oberbeckmann S."/>
            <person name="Bunk B."/>
            <person name="Jeske O."/>
            <person name="Meyerdierks A."/>
            <person name="Storesund J.E."/>
            <person name="Kallscheuer N."/>
            <person name="Luecker S."/>
            <person name="Lage O.M."/>
            <person name="Pohl T."/>
            <person name="Merkel B.J."/>
            <person name="Hornburger P."/>
            <person name="Mueller R.-W."/>
            <person name="Bruemmer F."/>
            <person name="Labrenz M."/>
            <person name="Spormann A.M."/>
            <person name="Op Den Camp H."/>
            <person name="Overmann J."/>
            <person name="Amann R."/>
            <person name="Jetten M.S.M."/>
            <person name="Mascher T."/>
            <person name="Medema M.H."/>
            <person name="Devos D.P."/>
            <person name="Kaster A.-K."/>
            <person name="Ovreas L."/>
            <person name="Rohde M."/>
            <person name="Galperin M.Y."/>
            <person name="Jogler C."/>
        </authorList>
    </citation>
    <scope>NUCLEOTIDE SEQUENCE [LARGE SCALE GENOMIC DNA]</scope>
    <source>
        <strain evidence="2 3">Pla22</strain>
    </source>
</reference>
<gene>
    <name evidence="2" type="ORF">Pla22_08770</name>
</gene>
<dbReference type="AlphaFoldDB" id="A0A5C5WSW5"/>
<keyword evidence="1" id="KW-0472">Membrane</keyword>
<dbReference type="OrthoDB" id="286040at2"/>
<evidence type="ECO:0000313" key="3">
    <source>
        <dbReference type="Proteomes" id="UP000316598"/>
    </source>
</evidence>